<evidence type="ECO:0000313" key="2">
    <source>
        <dbReference type="Proteomes" id="UP000018209"/>
    </source>
</evidence>
<gene>
    <name evidence="1" type="ORF">NBRC3257_2479</name>
</gene>
<sequence length="312" mass="34222">MISARGNGLIAVDKKAAQVLFLDPDTLETLDHITGMPVLPHELAIDHKRGLAFIPAFGNGVHGDNPNPNHFVTVIDLMARKRIADIDLTPLEAPHTLRFGPDGLLYVCCENSSALAVINPETKRVTAVLPTYSCNSHRLTILPRRKLIVTENEEDATLSVIRIGDDTVRRTIILPVSVAGIEHLPDEKFIVVTNAFKPSLFLMDVDAGELRQEIVLKHHRKAAQIVRLSPDEQWLLVIGDSESVVTLISLPQWDQYPVAVGNKPMDAAFRPDGTTVIVANEDDGTLTEIDLVTRKPVRTVKAGSGCETLGFF</sequence>
<dbReference type="InterPro" id="IPR051200">
    <property type="entry name" value="Host-pathogen_enzymatic-act"/>
</dbReference>
<protein>
    <submittedName>
        <fullName evidence="1">Surface layer protein</fullName>
    </submittedName>
</protein>
<evidence type="ECO:0000313" key="1">
    <source>
        <dbReference type="EMBL" id="GAD27480.1"/>
    </source>
</evidence>
<dbReference type="PANTHER" id="PTHR47197">
    <property type="entry name" value="PROTEIN NIRF"/>
    <property type="match status" value="1"/>
</dbReference>
<dbReference type="RefSeq" id="WP_007282178.1">
    <property type="nucleotide sequence ID" value="NZ_BASM01000029.1"/>
</dbReference>
<reference evidence="1 2" key="1">
    <citation type="submission" date="2013-08" db="EMBL/GenBank/DDBJ databases">
        <title>Gluconobacter thailandicus NBRC 3257 whole genome sequence.</title>
        <authorList>
            <person name="Matsutani M."/>
            <person name="Yakushi T."/>
            <person name="Matsushita K."/>
        </authorList>
    </citation>
    <scope>NUCLEOTIDE SEQUENCE [LARGE SCALE GENOMIC DNA]</scope>
    <source>
        <strain evidence="1 2">NBRC 3257</strain>
    </source>
</reference>
<comment type="caution">
    <text evidence="1">The sequence shown here is derived from an EMBL/GenBank/DDBJ whole genome shotgun (WGS) entry which is preliminary data.</text>
</comment>
<accession>A0ABQ0IZ49</accession>
<keyword evidence="2" id="KW-1185">Reference proteome</keyword>
<name>A0ABQ0IZ49_GLUTH</name>
<dbReference type="InterPro" id="IPR015943">
    <property type="entry name" value="WD40/YVTN_repeat-like_dom_sf"/>
</dbReference>
<dbReference type="InterPro" id="IPR011045">
    <property type="entry name" value="N2O_reductase_N"/>
</dbReference>
<organism evidence="1 2">
    <name type="scientific">Gluconobacter thailandicus NBRC 3257</name>
    <dbReference type="NCBI Taxonomy" id="1381097"/>
    <lineage>
        <taxon>Bacteria</taxon>
        <taxon>Pseudomonadati</taxon>
        <taxon>Pseudomonadota</taxon>
        <taxon>Alphaproteobacteria</taxon>
        <taxon>Acetobacterales</taxon>
        <taxon>Acetobacteraceae</taxon>
        <taxon>Gluconobacter</taxon>
    </lineage>
</organism>
<dbReference type="PANTHER" id="PTHR47197:SF3">
    <property type="entry name" value="DIHYDRO-HEME D1 DEHYDROGENASE"/>
    <property type="match status" value="1"/>
</dbReference>
<dbReference type="EMBL" id="BASM01000029">
    <property type="protein sequence ID" value="GAD27480.1"/>
    <property type="molecule type" value="Genomic_DNA"/>
</dbReference>
<dbReference type="Gene3D" id="2.130.10.10">
    <property type="entry name" value="YVTN repeat-like/Quinoprotein amine dehydrogenase"/>
    <property type="match status" value="2"/>
</dbReference>
<dbReference type="SUPFAM" id="SSF50974">
    <property type="entry name" value="Nitrous oxide reductase, N-terminal domain"/>
    <property type="match status" value="1"/>
</dbReference>
<proteinExistence type="predicted"/>
<dbReference type="Proteomes" id="UP000018209">
    <property type="component" value="Unassembled WGS sequence"/>
</dbReference>